<dbReference type="Proteomes" id="UP000672032">
    <property type="component" value="Chromosome 3"/>
</dbReference>
<gene>
    <name evidence="2" type="ORF">DSL72_002403</name>
</gene>
<sequence>MASSRSYRSRSPPHKVPPRDRGVANSDYYRPSYAVRSASKSSESKGQAPSVVSAHIFGESLDDEETPGTKSWAELASCKHREWTAPAASSAYSDLPSPIEESWAEMASRKHKELMAIEASKAAALAKVTPTTPANPRYARSFLGNRTRLREIEGLDIQRQVSSLTYPRKVKAGALPVEPKDSRVYSREPISALELGMHASKQSLSSFPLQDSPENSYITAEPHHPISPPKVQVNTETLRSRLQELPRASFASEKPRPIRSIMDEPFFDDDAFESEPNDFEPVVPTHWQD</sequence>
<keyword evidence="3" id="KW-1185">Reference proteome</keyword>
<feature type="region of interest" description="Disordered" evidence="1">
    <location>
        <begin position="1"/>
        <end position="28"/>
    </location>
</feature>
<reference evidence="2" key="1">
    <citation type="submission" date="2020-10" db="EMBL/GenBank/DDBJ databases">
        <title>Genome Sequence of Monilinia vaccinii-corymbosi Sheds Light on Mummy Berry Disease Infection of Blueberry and Mating Type.</title>
        <authorList>
            <person name="Yow A.G."/>
            <person name="Zhang Y."/>
            <person name="Bansal K."/>
            <person name="Eacker S.M."/>
            <person name="Sullivan S."/>
            <person name="Liachko I."/>
            <person name="Cubeta M.A."/>
            <person name="Rollins J.A."/>
            <person name="Ashrafi H."/>
        </authorList>
    </citation>
    <scope>NUCLEOTIDE SEQUENCE</scope>
    <source>
        <strain evidence="2">RL-1</strain>
    </source>
</reference>
<feature type="region of interest" description="Disordered" evidence="1">
    <location>
        <begin position="269"/>
        <end position="289"/>
    </location>
</feature>
<feature type="compositionally biased region" description="Acidic residues" evidence="1">
    <location>
        <begin position="269"/>
        <end position="278"/>
    </location>
</feature>
<evidence type="ECO:0000313" key="2">
    <source>
        <dbReference type="EMBL" id="QSZ32823.1"/>
    </source>
</evidence>
<accession>A0A8A3PCL4</accession>
<organism evidence="2 3">
    <name type="scientific">Monilinia vaccinii-corymbosi</name>
    <dbReference type="NCBI Taxonomy" id="61207"/>
    <lineage>
        <taxon>Eukaryota</taxon>
        <taxon>Fungi</taxon>
        <taxon>Dikarya</taxon>
        <taxon>Ascomycota</taxon>
        <taxon>Pezizomycotina</taxon>
        <taxon>Leotiomycetes</taxon>
        <taxon>Helotiales</taxon>
        <taxon>Sclerotiniaceae</taxon>
        <taxon>Monilinia</taxon>
    </lineage>
</organism>
<protein>
    <submittedName>
        <fullName evidence="2">Uncharacterized protein</fullName>
    </submittedName>
</protein>
<name>A0A8A3PCL4_9HELO</name>
<dbReference type="EMBL" id="CP063407">
    <property type="protein sequence ID" value="QSZ32823.1"/>
    <property type="molecule type" value="Genomic_DNA"/>
</dbReference>
<feature type="region of interest" description="Disordered" evidence="1">
    <location>
        <begin position="204"/>
        <end position="230"/>
    </location>
</feature>
<dbReference type="OrthoDB" id="3540363at2759"/>
<feature type="compositionally biased region" description="Polar residues" evidence="1">
    <location>
        <begin position="204"/>
        <end position="218"/>
    </location>
</feature>
<evidence type="ECO:0000256" key="1">
    <source>
        <dbReference type="SAM" id="MobiDB-lite"/>
    </source>
</evidence>
<dbReference type="AlphaFoldDB" id="A0A8A3PCL4"/>
<proteinExistence type="predicted"/>
<evidence type="ECO:0000313" key="3">
    <source>
        <dbReference type="Proteomes" id="UP000672032"/>
    </source>
</evidence>